<gene>
    <name evidence="2" type="ORF">EFW17_09295</name>
</gene>
<feature type="region of interest" description="Disordered" evidence="1">
    <location>
        <begin position="251"/>
        <end position="273"/>
    </location>
</feature>
<proteinExistence type="predicted"/>
<accession>A0A3N0EC08</accession>
<dbReference type="EMBL" id="RJMB01000007">
    <property type="protein sequence ID" value="RNL85269.1"/>
    <property type="molecule type" value="Genomic_DNA"/>
</dbReference>
<dbReference type="PANTHER" id="PTHR20883:SF49">
    <property type="entry name" value="PHYTANOYL-COA DIOXYGENASE"/>
    <property type="match status" value="1"/>
</dbReference>
<comment type="caution">
    <text evidence="2">The sequence shown here is derived from an EMBL/GenBank/DDBJ whole genome shotgun (WGS) entry which is preliminary data.</text>
</comment>
<keyword evidence="2" id="KW-0560">Oxidoreductase</keyword>
<dbReference type="InterPro" id="IPR008775">
    <property type="entry name" value="Phytyl_CoA_dOase-like"/>
</dbReference>
<evidence type="ECO:0000313" key="3">
    <source>
        <dbReference type="Proteomes" id="UP000269198"/>
    </source>
</evidence>
<sequence length="273" mass="31025">MRPTVDATLHTPHELDPTTVAAFERDGFAKLSGVLERGTLERVEPDITDKVQQLNTTDEVPQERRDILQKAFLQVGNLWRHSQGARDLVFSHRLAHIAAQLLGVDSVRLFADQALYKEPSGDITPWHADQYYWPLDSDRVCTVWIPLQDTPLDMGPLAFARSSHRFEFGRDLPISEESERRLQDALARERFETVQEPFDLGDVSYHLGWTFHRAGRNEAATPRRVMTLIYLDAATRVSRRVNEQQRPQLDILMPGTEPGGLPDGPANPVLYPL</sequence>
<reference evidence="2 3" key="1">
    <citation type="submission" date="2018-11" db="EMBL/GenBank/DDBJ databases">
        <title>The genome draft of YIM 96095.</title>
        <authorList>
            <person name="Tang S.-K."/>
            <person name="Chunyu W.-X."/>
            <person name="Feng Y.-Z."/>
        </authorList>
    </citation>
    <scope>NUCLEOTIDE SEQUENCE [LARGE SCALE GENOMIC DNA]</scope>
    <source>
        <strain evidence="2 3">YIM 96095</strain>
    </source>
</reference>
<organism evidence="2 3">
    <name type="scientific">Halostreptopolyspora alba</name>
    <dbReference type="NCBI Taxonomy" id="2487137"/>
    <lineage>
        <taxon>Bacteria</taxon>
        <taxon>Bacillati</taxon>
        <taxon>Actinomycetota</taxon>
        <taxon>Actinomycetes</taxon>
        <taxon>Streptosporangiales</taxon>
        <taxon>Nocardiopsidaceae</taxon>
        <taxon>Halostreptopolyspora</taxon>
    </lineage>
</organism>
<dbReference type="RefSeq" id="WP_123200924.1">
    <property type="nucleotide sequence ID" value="NZ_RJMB01000007.1"/>
</dbReference>
<name>A0A3N0EC08_9ACTN</name>
<dbReference type="GO" id="GO:0005506">
    <property type="term" value="F:iron ion binding"/>
    <property type="evidence" value="ECO:0007669"/>
    <property type="project" value="UniProtKB-ARBA"/>
</dbReference>
<evidence type="ECO:0000313" key="2">
    <source>
        <dbReference type="EMBL" id="RNL85269.1"/>
    </source>
</evidence>
<dbReference type="Gene3D" id="2.60.120.620">
    <property type="entry name" value="q2cbj1_9rhob like domain"/>
    <property type="match status" value="1"/>
</dbReference>
<dbReference type="Proteomes" id="UP000269198">
    <property type="component" value="Unassembled WGS sequence"/>
</dbReference>
<keyword evidence="3" id="KW-1185">Reference proteome</keyword>
<dbReference type="PANTHER" id="PTHR20883">
    <property type="entry name" value="PHYTANOYL-COA DIOXYGENASE DOMAIN CONTAINING 1"/>
    <property type="match status" value="1"/>
</dbReference>
<evidence type="ECO:0000256" key="1">
    <source>
        <dbReference type="SAM" id="MobiDB-lite"/>
    </source>
</evidence>
<dbReference type="GO" id="GO:0016706">
    <property type="term" value="F:2-oxoglutarate-dependent dioxygenase activity"/>
    <property type="evidence" value="ECO:0007669"/>
    <property type="project" value="UniProtKB-ARBA"/>
</dbReference>
<dbReference type="Pfam" id="PF05721">
    <property type="entry name" value="PhyH"/>
    <property type="match status" value="1"/>
</dbReference>
<dbReference type="OrthoDB" id="9814777at2"/>
<keyword evidence="2" id="KW-0223">Dioxygenase</keyword>
<dbReference type="SUPFAM" id="SSF51197">
    <property type="entry name" value="Clavaminate synthase-like"/>
    <property type="match status" value="1"/>
</dbReference>
<dbReference type="AlphaFoldDB" id="A0A3N0EC08"/>
<protein>
    <submittedName>
        <fullName evidence="2">Phytanoyl-CoA dioxygenase</fullName>
    </submittedName>
</protein>